<protein>
    <submittedName>
        <fullName evidence="2">Uncharacterized protein</fullName>
    </submittedName>
</protein>
<evidence type="ECO:0000256" key="1">
    <source>
        <dbReference type="SAM" id="MobiDB-lite"/>
    </source>
</evidence>
<evidence type="ECO:0000313" key="2">
    <source>
        <dbReference type="EMBL" id="KAF2071627.1"/>
    </source>
</evidence>
<dbReference type="EMBL" id="AJWJ01000356">
    <property type="protein sequence ID" value="KAF2071627.1"/>
    <property type="molecule type" value="Genomic_DNA"/>
</dbReference>
<sequence length="403" mass="46281">MQIERQQVSQELVNEKQNSQSSSASTSASASPSNSRPSSPTSSWTPDIFGIITSLTNWLKGIENKEIDEQENKEKELELWRDWEWVLSVTEEFLLKQNQTENAKVLGELDTLKKTASNLKLKPLFINRAAQILNEYTTQDLNTLKLSMDSNKRLGVITTVINTLQPEWLEFIKENYFQEETNSSSIYNNDSPTIELAEEGWDDSTATTATNEKIDQETKELRTIDSSTSDMIVLNKNINKITWEQFNDNFKGSKYQKGIYGRMKDIGWQASHGVDGSLNSRVVGDITWSIWNTLNSAIKQIREPTMEESNDLIETICLLQPILIKTWVNTKKNSRIGAQNEGIVVEKWKTEESNRKKKILELKKSGQLDRYNPSKVKILDHERKEISSIRSNLEKKLKLRQKD</sequence>
<name>A0A8J4V2K2_9MYCE</name>
<organism evidence="2 3">
    <name type="scientific">Polysphondylium violaceum</name>
    <dbReference type="NCBI Taxonomy" id="133409"/>
    <lineage>
        <taxon>Eukaryota</taxon>
        <taxon>Amoebozoa</taxon>
        <taxon>Evosea</taxon>
        <taxon>Eumycetozoa</taxon>
        <taxon>Dictyostelia</taxon>
        <taxon>Dictyosteliales</taxon>
        <taxon>Dictyosteliaceae</taxon>
        <taxon>Polysphondylium</taxon>
    </lineage>
</organism>
<proteinExistence type="predicted"/>
<gene>
    <name evidence="2" type="ORF">CYY_007053</name>
</gene>
<dbReference type="Proteomes" id="UP000695562">
    <property type="component" value="Unassembled WGS sequence"/>
</dbReference>
<keyword evidence="3" id="KW-1185">Reference proteome</keyword>
<reference evidence="2" key="1">
    <citation type="submission" date="2020-01" db="EMBL/GenBank/DDBJ databases">
        <title>Development of genomics and gene disruption for Polysphondylium violaceum indicates a role for the polyketide synthase stlB in stalk morphogenesis.</title>
        <authorList>
            <person name="Narita B."/>
            <person name="Kawabe Y."/>
            <person name="Kin K."/>
            <person name="Saito T."/>
            <person name="Gibbs R."/>
            <person name="Kuspa A."/>
            <person name="Muzny D."/>
            <person name="Queller D."/>
            <person name="Richards S."/>
            <person name="Strassman J."/>
            <person name="Sucgang R."/>
            <person name="Worley K."/>
            <person name="Schaap P."/>
        </authorList>
    </citation>
    <scope>NUCLEOTIDE SEQUENCE</scope>
    <source>
        <strain evidence="2">QSvi11</strain>
    </source>
</reference>
<feature type="region of interest" description="Disordered" evidence="1">
    <location>
        <begin position="1"/>
        <end position="45"/>
    </location>
</feature>
<accession>A0A8J4V2K2</accession>
<evidence type="ECO:0000313" key="3">
    <source>
        <dbReference type="Proteomes" id="UP000695562"/>
    </source>
</evidence>
<feature type="compositionally biased region" description="Polar residues" evidence="1">
    <location>
        <begin position="1"/>
        <end position="16"/>
    </location>
</feature>
<dbReference type="OrthoDB" id="18711at2759"/>
<dbReference type="AlphaFoldDB" id="A0A8J4V2K2"/>
<feature type="compositionally biased region" description="Low complexity" evidence="1">
    <location>
        <begin position="17"/>
        <end position="43"/>
    </location>
</feature>
<comment type="caution">
    <text evidence="2">The sequence shown here is derived from an EMBL/GenBank/DDBJ whole genome shotgun (WGS) entry which is preliminary data.</text>
</comment>